<keyword evidence="3" id="KW-1185">Reference proteome</keyword>
<comment type="caution">
    <text evidence="2">The sequence shown here is derived from an EMBL/GenBank/DDBJ whole genome shotgun (WGS) entry which is preliminary data.</text>
</comment>
<dbReference type="InterPro" id="IPR016181">
    <property type="entry name" value="Acyl_CoA_acyltransferase"/>
</dbReference>
<reference evidence="2 3" key="1">
    <citation type="submission" date="2022-11" db="EMBL/GenBank/DDBJ databases">
        <title>Nonomuraea corallina sp. nov., a new species of the genus Nonomuraea isolated from sea side sediment in Thai sea.</title>
        <authorList>
            <person name="Ngamcharungchit C."/>
            <person name="Matsumoto A."/>
            <person name="Suriyachadkun C."/>
            <person name="Panbangred W."/>
            <person name="Inahashi Y."/>
            <person name="Intra B."/>
        </authorList>
    </citation>
    <scope>NUCLEOTIDE SEQUENCE [LARGE SCALE GENOMIC DNA]</scope>
    <source>
        <strain evidence="2 3">DSM 43553</strain>
    </source>
</reference>
<dbReference type="InterPro" id="IPR051908">
    <property type="entry name" value="Ribosomal_N-acetyltransferase"/>
</dbReference>
<dbReference type="Pfam" id="PF13302">
    <property type="entry name" value="Acetyltransf_3"/>
    <property type="match status" value="1"/>
</dbReference>
<sequence>MRSWPFFRLSITTPRLELRYPSLEDLDELAERAAEGVHEAGVMPFLFPWSEAAPAERAHSTIQYHFRQWGELSPAKWSLDFVVVFEGRIVGTQALAGRDFTLLREVSSGSWLGRRFQGMGIGTEMRGAVLHLAFAGLGAEYATTEAFEDNHSSIAVTRKFGYHDDGITLHRRQGRPVVSRNFRLPRADWTPVEGIEIHHLGPCLPLLGL</sequence>
<accession>A0ABT4SYL2</accession>
<dbReference type="RefSeq" id="WP_271276708.1">
    <property type="nucleotide sequence ID" value="NZ_BAABFD010000009.1"/>
</dbReference>
<protein>
    <submittedName>
        <fullName evidence="2">GNAT family protein</fullName>
    </submittedName>
</protein>
<dbReference type="PANTHER" id="PTHR43441">
    <property type="entry name" value="RIBOSOMAL-PROTEIN-SERINE ACETYLTRANSFERASE"/>
    <property type="match status" value="1"/>
</dbReference>
<dbReference type="SUPFAM" id="SSF55729">
    <property type="entry name" value="Acyl-CoA N-acyltransferases (Nat)"/>
    <property type="match status" value="1"/>
</dbReference>
<dbReference type="Gene3D" id="3.40.630.30">
    <property type="match status" value="1"/>
</dbReference>
<dbReference type="PROSITE" id="PS51186">
    <property type="entry name" value="GNAT"/>
    <property type="match status" value="1"/>
</dbReference>
<dbReference type="Proteomes" id="UP001212498">
    <property type="component" value="Unassembled WGS sequence"/>
</dbReference>
<evidence type="ECO:0000313" key="2">
    <source>
        <dbReference type="EMBL" id="MDA0642078.1"/>
    </source>
</evidence>
<proteinExistence type="predicted"/>
<feature type="domain" description="N-acetyltransferase" evidence="1">
    <location>
        <begin position="16"/>
        <end position="185"/>
    </location>
</feature>
<dbReference type="EMBL" id="JAPNUD010000034">
    <property type="protein sequence ID" value="MDA0642078.1"/>
    <property type="molecule type" value="Genomic_DNA"/>
</dbReference>
<dbReference type="InterPro" id="IPR000182">
    <property type="entry name" value="GNAT_dom"/>
</dbReference>
<organism evidence="2 3">
    <name type="scientific">Nonomuraea ferruginea</name>
    <dbReference type="NCBI Taxonomy" id="46174"/>
    <lineage>
        <taxon>Bacteria</taxon>
        <taxon>Bacillati</taxon>
        <taxon>Actinomycetota</taxon>
        <taxon>Actinomycetes</taxon>
        <taxon>Streptosporangiales</taxon>
        <taxon>Streptosporangiaceae</taxon>
        <taxon>Nonomuraea</taxon>
    </lineage>
</organism>
<name>A0ABT4SYL2_9ACTN</name>
<dbReference type="PANTHER" id="PTHR43441:SF11">
    <property type="entry name" value="RIBOSOMAL-PROTEIN-SERINE ACETYLTRANSFERASE"/>
    <property type="match status" value="1"/>
</dbReference>
<evidence type="ECO:0000259" key="1">
    <source>
        <dbReference type="PROSITE" id="PS51186"/>
    </source>
</evidence>
<gene>
    <name evidence="2" type="ORF">OUY24_15710</name>
</gene>
<evidence type="ECO:0000313" key="3">
    <source>
        <dbReference type="Proteomes" id="UP001212498"/>
    </source>
</evidence>